<gene>
    <name evidence="1" type="ORF">CANCADRAFT_102912</name>
</gene>
<protein>
    <submittedName>
        <fullName evidence="1">Uncharacterized protein</fullName>
    </submittedName>
</protein>
<evidence type="ECO:0000313" key="1">
    <source>
        <dbReference type="EMBL" id="ODV90202.1"/>
    </source>
</evidence>
<dbReference type="EMBL" id="KV453842">
    <property type="protein sequence ID" value="ODV90202.1"/>
    <property type="molecule type" value="Genomic_DNA"/>
</dbReference>
<dbReference type="Proteomes" id="UP000095023">
    <property type="component" value="Unassembled WGS sequence"/>
</dbReference>
<keyword evidence="2" id="KW-1185">Reference proteome</keyword>
<sequence>MGAFSINTDKFWEKAGYTNDDDIDARARCFAYLTNVMRTVAKMIDDPKKSSELSSDELQNYKNHHKILQSTYDILLSSVSDTKIASSDKFWKEWSRTSTDIVSLGESLATGSQLSKKQIQDKRYDLESGRRVC</sequence>
<reference evidence="2" key="1">
    <citation type="submission" date="2016-02" db="EMBL/GenBank/DDBJ databases">
        <title>Comparative genomics of biotechnologically important yeasts.</title>
        <authorList>
            <consortium name="DOE Joint Genome Institute"/>
            <person name="Riley R."/>
            <person name="Haridas S."/>
            <person name="Wolfe K.H."/>
            <person name="Lopes M.R."/>
            <person name="Hittinger C.T."/>
            <person name="Goker M."/>
            <person name="Salamov A."/>
            <person name="Wisecaver J."/>
            <person name="Long T.M."/>
            <person name="Aerts A.L."/>
            <person name="Barry K."/>
            <person name="Choi C."/>
            <person name="Clum A."/>
            <person name="Coughlan A.Y."/>
            <person name="Deshpande S."/>
            <person name="Douglass A.P."/>
            <person name="Hanson S.J."/>
            <person name="Klenk H.-P."/>
            <person name="Labutti K."/>
            <person name="Lapidus A."/>
            <person name="Lindquist E."/>
            <person name="Lipzen A."/>
            <person name="Meier-Kolthoff J.P."/>
            <person name="Ohm R.A."/>
            <person name="Otillar R.P."/>
            <person name="Pangilinan J."/>
            <person name="Peng Y."/>
            <person name="Rokas A."/>
            <person name="Rosa C.A."/>
            <person name="Scheuner C."/>
            <person name="Sibirny A.A."/>
            <person name="Slot J.C."/>
            <person name="Stielow J.B."/>
            <person name="Sun H."/>
            <person name="Kurtzman C.P."/>
            <person name="Blackwell M."/>
            <person name="Jeffries T.W."/>
            <person name="Grigoriev I.V."/>
        </authorList>
    </citation>
    <scope>NUCLEOTIDE SEQUENCE [LARGE SCALE GENOMIC DNA]</scope>
    <source>
        <strain evidence="2">NRRL Y-17796</strain>
    </source>
</reference>
<evidence type="ECO:0000313" key="2">
    <source>
        <dbReference type="Proteomes" id="UP000095023"/>
    </source>
</evidence>
<organism evidence="1 2">
    <name type="scientific">Tortispora caseinolytica NRRL Y-17796</name>
    <dbReference type="NCBI Taxonomy" id="767744"/>
    <lineage>
        <taxon>Eukaryota</taxon>
        <taxon>Fungi</taxon>
        <taxon>Dikarya</taxon>
        <taxon>Ascomycota</taxon>
        <taxon>Saccharomycotina</taxon>
        <taxon>Trigonopsidomycetes</taxon>
        <taxon>Trigonopsidales</taxon>
        <taxon>Trigonopsidaceae</taxon>
        <taxon>Tortispora</taxon>
    </lineage>
</organism>
<dbReference type="AlphaFoldDB" id="A0A1E4TEK1"/>
<accession>A0A1E4TEK1</accession>
<proteinExistence type="predicted"/>
<name>A0A1E4TEK1_9ASCO</name>